<dbReference type="GO" id="GO:0005634">
    <property type="term" value="C:nucleus"/>
    <property type="evidence" value="ECO:0007669"/>
    <property type="project" value="TreeGrafter"/>
</dbReference>
<sequence>MQCLICFNSKPQIDIDRTRNYSSLLISNIFVYGNFRTSPDRHFWPPSNLFKYEIEHLDADDNDISEIMIVDCNQIRRKKGVFNKEKSKLFLKQYVEQDDKCMFVIKPSVLEDFGINKMKFDQIFDGPLPNFDTSKRFDKVINGKKSKQETLAKYLMKNSGSVAVTKEKKQNLLEQMKKREEEFKVKKQLKEEEKIALKKKQKEESTKIANYIKEWSKPKEDLELEDQKVRVQIQ</sequence>
<organism evidence="2 3">
    <name type="scientific">Rhamnusium bicolor</name>
    <dbReference type="NCBI Taxonomy" id="1586634"/>
    <lineage>
        <taxon>Eukaryota</taxon>
        <taxon>Metazoa</taxon>
        <taxon>Ecdysozoa</taxon>
        <taxon>Arthropoda</taxon>
        <taxon>Hexapoda</taxon>
        <taxon>Insecta</taxon>
        <taxon>Pterygota</taxon>
        <taxon>Neoptera</taxon>
        <taxon>Endopterygota</taxon>
        <taxon>Coleoptera</taxon>
        <taxon>Polyphaga</taxon>
        <taxon>Cucujiformia</taxon>
        <taxon>Chrysomeloidea</taxon>
        <taxon>Cerambycidae</taxon>
        <taxon>Lepturinae</taxon>
        <taxon>Rhagiini</taxon>
        <taxon>Rhamnusium</taxon>
    </lineage>
</organism>
<dbReference type="EMBL" id="JANEYF010003761">
    <property type="protein sequence ID" value="KAJ8934182.1"/>
    <property type="molecule type" value="Genomic_DNA"/>
</dbReference>
<dbReference type="PANTHER" id="PTHR32075">
    <property type="entry name" value="ISWI CHROMATIN-REMODELING COMPLEX SUBUNIT YPL216W-RELATED"/>
    <property type="match status" value="1"/>
</dbReference>
<protein>
    <submittedName>
        <fullName evidence="2">Uncharacterized protein</fullName>
    </submittedName>
</protein>
<proteinExistence type="predicted"/>
<keyword evidence="3" id="KW-1185">Reference proteome</keyword>
<dbReference type="AlphaFoldDB" id="A0AAV8X5A2"/>
<dbReference type="GO" id="GO:0031509">
    <property type="term" value="P:subtelomeric heterochromatin formation"/>
    <property type="evidence" value="ECO:0007669"/>
    <property type="project" value="TreeGrafter"/>
</dbReference>
<evidence type="ECO:0000256" key="1">
    <source>
        <dbReference type="SAM" id="Coils"/>
    </source>
</evidence>
<gene>
    <name evidence="2" type="ORF">NQ314_013536</name>
</gene>
<keyword evidence="1" id="KW-0175">Coiled coil</keyword>
<dbReference type="Proteomes" id="UP001162156">
    <property type="component" value="Unassembled WGS sequence"/>
</dbReference>
<dbReference type="PANTHER" id="PTHR32075:SF6">
    <property type="entry name" value="ISWI CHROMATIN-REMODELING COMPLEX SUBUNIT YPL216W-RELATED"/>
    <property type="match status" value="1"/>
</dbReference>
<dbReference type="GO" id="GO:0000781">
    <property type="term" value="C:chromosome, telomeric region"/>
    <property type="evidence" value="ECO:0007669"/>
    <property type="project" value="GOC"/>
</dbReference>
<accession>A0AAV8X5A2</accession>
<evidence type="ECO:0000313" key="2">
    <source>
        <dbReference type="EMBL" id="KAJ8934182.1"/>
    </source>
</evidence>
<comment type="caution">
    <text evidence="2">The sequence shown here is derived from an EMBL/GenBank/DDBJ whole genome shotgun (WGS) entry which is preliminary data.</text>
</comment>
<feature type="coiled-coil region" evidence="1">
    <location>
        <begin position="162"/>
        <end position="206"/>
    </location>
</feature>
<reference evidence="2" key="1">
    <citation type="journal article" date="2023" name="Insect Mol. Biol.">
        <title>Genome sequencing provides insights into the evolution of gene families encoding plant cell wall-degrading enzymes in longhorned beetles.</title>
        <authorList>
            <person name="Shin N.R."/>
            <person name="Okamura Y."/>
            <person name="Kirsch R."/>
            <person name="Pauchet Y."/>
        </authorList>
    </citation>
    <scope>NUCLEOTIDE SEQUENCE</scope>
    <source>
        <strain evidence="2">RBIC_L_NR</strain>
    </source>
</reference>
<name>A0AAV8X5A2_9CUCU</name>
<evidence type="ECO:0000313" key="3">
    <source>
        <dbReference type="Proteomes" id="UP001162156"/>
    </source>
</evidence>